<dbReference type="PANTHER" id="PTHR24221">
    <property type="entry name" value="ATP-BINDING CASSETTE SUB-FAMILY B"/>
    <property type="match status" value="1"/>
</dbReference>
<dbReference type="GO" id="GO:0005524">
    <property type="term" value="F:ATP binding"/>
    <property type="evidence" value="ECO:0007669"/>
    <property type="project" value="UniProtKB-KW"/>
</dbReference>
<feature type="transmembrane region" description="Helical" evidence="8">
    <location>
        <begin position="52"/>
        <end position="72"/>
    </location>
</feature>
<dbReference type="Proteomes" id="UP000536835">
    <property type="component" value="Unassembled WGS sequence"/>
</dbReference>
<dbReference type="InterPro" id="IPR036640">
    <property type="entry name" value="ABC1_TM_sf"/>
</dbReference>
<dbReference type="SUPFAM" id="SSF90123">
    <property type="entry name" value="ABC transporter transmembrane region"/>
    <property type="match status" value="1"/>
</dbReference>
<gene>
    <name evidence="11" type="ORF">HK107_15115</name>
</gene>
<keyword evidence="3" id="KW-0547">Nucleotide-binding</keyword>
<comment type="caution">
    <text evidence="11">The sequence shown here is derived from an EMBL/GenBank/DDBJ whole genome shotgun (WGS) entry which is preliminary data.</text>
</comment>
<dbReference type="Pfam" id="PF00664">
    <property type="entry name" value="ABC_membrane"/>
    <property type="match status" value="1"/>
</dbReference>
<keyword evidence="5 8" id="KW-1133">Transmembrane helix</keyword>
<dbReference type="GO" id="GO:0005886">
    <property type="term" value="C:plasma membrane"/>
    <property type="evidence" value="ECO:0007669"/>
    <property type="project" value="UniProtKB-SubCell"/>
</dbReference>
<evidence type="ECO:0000256" key="1">
    <source>
        <dbReference type="ARBA" id="ARBA00004651"/>
    </source>
</evidence>
<dbReference type="InterPro" id="IPR003593">
    <property type="entry name" value="AAA+_ATPase"/>
</dbReference>
<dbReference type="InterPro" id="IPR003439">
    <property type="entry name" value="ABC_transporter-like_ATP-bd"/>
</dbReference>
<dbReference type="GO" id="GO:0016887">
    <property type="term" value="F:ATP hydrolysis activity"/>
    <property type="evidence" value="ECO:0007669"/>
    <property type="project" value="InterPro"/>
</dbReference>
<dbReference type="Gene3D" id="1.20.1560.10">
    <property type="entry name" value="ABC transporter type 1, transmembrane domain"/>
    <property type="match status" value="1"/>
</dbReference>
<evidence type="ECO:0000256" key="3">
    <source>
        <dbReference type="ARBA" id="ARBA00022741"/>
    </source>
</evidence>
<evidence type="ECO:0000256" key="2">
    <source>
        <dbReference type="ARBA" id="ARBA00022692"/>
    </source>
</evidence>
<dbReference type="InterPro" id="IPR027417">
    <property type="entry name" value="P-loop_NTPase"/>
</dbReference>
<dbReference type="InterPro" id="IPR017871">
    <property type="entry name" value="ABC_transporter-like_CS"/>
</dbReference>
<dbReference type="EMBL" id="JABFCX010000003">
    <property type="protein sequence ID" value="NNU17660.1"/>
    <property type="molecule type" value="Genomic_DNA"/>
</dbReference>
<evidence type="ECO:0000256" key="8">
    <source>
        <dbReference type="SAM" id="Phobius"/>
    </source>
</evidence>
<reference evidence="11 12" key="1">
    <citation type="submission" date="2020-05" db="EMBL/GenBank/DDBJ databases">
        <title>Parvularcula mediterraneae sp. nov., isolated from polypropylene straw from shallow seawater of the seashore of Laganas in Zakynthos island, Greece.</title>
        <authorList>
            <person name="Szabo I."/>
            <person name="Al-Omari J."/>
            <person name="Rado J."/>
            <person name="Szerdahelyi G.S."/>
        </authorList>
    </citation>
    <scope>NUCLEOTIDE SEQUENCE [LARGE SCALE GENOMIC DNA]</scope>
    <source>
        <strain evidence="11 12">ZS-1/3</strain>
    </source>
</reference>
<evidence type="ECO:0000256" key="7">
    <source>
        <dbReference type="SAM" id="MobiDB-lite"/>
    </source>
</evidence>
<evidence type="ECO:0000259" key="10">
    <source>
        <dbReference type="PROSITE" id="PS50929"/>
    </source>
</evidence>
<dbReference type="InterPro" id="IPR011527">
    <property type="entry name" value="ABC1_TM_dom"/>
</dbReference>
<dbReference type="Pfam" id="PF00005">
    <property type="entry name" value="ABC_tran"/>
    <property type="match status" value="1"/>
</dbReference>
<dbReference type="PANTHER" id="PTHR24221:SF248">
    <property type="entry name" value="ABC TRANSPORTER TRANSMEMBRANE REGION"/>
    <property type="match status" value="1"/>
</dbReference>
<proteinExistence type="predicted"/>
<evidence type="ECO:0000256" key="4">
    <source>
        <dbReference type="ARBA" id="ARBA00022840"/>
    </source>
</evidence>
<evidence type="ECO:0000259" key="9">
    <source>
        <dbReference type="PROSITE" id="PS50893"/>
    </source>
</evidence>
<protein>
    <submittedName>
        <fullName evidence="11">ATP-binding cassette domain-containing protein</fullName>
    </submittedName>
</protein>
<feature type="transmembrane region" description="Helical" evidence="8">
    <location>
        <begin position="140"/>
        <end position="169"/>
    </location>
</feature>
<dbReference type="GO" id="GO:0034040">
    <property type="term" value="F:ATPase-coupled lipid transmembrane transporter activity"/>
    <property type="evidence" value="ECO:0007669"/>
    <property type="project" value="TreeGrafter"/>
</dbReference>
<keyword evidence="6 8" id="KW-0472">Membrane</keyword>
<keyword evidence="12" id="KW-1185">Reference proteome</keyword>
<keyword evidence="4 11" id="KW-0067">ATP-binding</keyword>
<evidence type="ECO:0000313" key="12">
    <source>
        <dbReference type="Proteomes" id="UP000536835"/>
    </source>
</evidence>
<dbReference type="SUPFAM" id="SSF52540">
    <property type="entry name" value="P-loop containing nucleoside triphosphate hydrolases"/>
    <property type="match status" value="1"/>
</dbReference>
<accession>A0A7Y3W6A7</accession>
<dbReference type="Gene3D" id="3.40.50.300">
    <property type="entry name" value="P-loop containing nucleotide triphosphate hydrolases"/>
    <property type="match status" value="1"/>
</dbReference>
<dbReference type="RefSeq" id="WP_173201290.1">
    <property type="nucleotide sequence ID" value="NZ_JABFCX010000003.1"/>
</dbReference>
<comment type="subcellular location">
    <subcellularLocation>
        <location evidence="1">Cell membrane</location>
        <topology evidence="1">Multi-pass membrane protein</topology>
    </subcellularLocation>
</comment>
<dbReference type="AlphaFoldDB" id="A0A7Y3W6A7"/>
<dbReference type="InterPro" id="IPR039421">
    <property type="entry name" value="Type_1_exporter"/>
</dbReference>
<dbReference type="PROSITE" id="PS50893">
    <property type="entry name" value="ABC_TRANSPORTER_2"/>
    <property type="match status" value="1"/>
</dbReference>
<keyword evidence="2 8" id="KW-0812">Transmembrane</keyword>
<dbReference type="PROSITE" id="PS50929">
    <property type="entry name" value="ABC_TM1F"/>
    <property type="match status" value="1"/>
</dbReference>
<feature type="domain" description="ABC transporter" evidence="9">
    <location>
        <begin position="327"/>
        <end position="567"/>
    </location>
</feature>
<feature type="region of interest" description="Disordered" evidence="7">
    <location>
        <begin position="559"/>
        <end position="586"/>
    </location>
</feature>
<dbReference type="SMART" id="SM00382">
    <property type="entry name" value="AAA"/>
    <property type="match status" value="1"/>
</dbReference>
<organism evidence="11 12">
    <name type="scientific">Parvularcula mediterranea</name>
    <dbReference type="NCBI Taxonomy" id="2732508"/>
    <lineage>
        <taxon>Bacteria</taxon>
        <taxon>Pseudomonadati</taxon>
        <taxon>Pseudomonadota</taxon>
        <taxon>Alphaproteobacteria</taxon>
        <taxon>Parvularculales</taxon>
        <taxon>Parvularculaceae</taxon>
        <taxon>Parvularcula</taxon>
    </lineage>
</organism>
<evidence type="ECO:0000256" key="6">
    <source>
        <dbReference type="ARBA" id="ARBA00023136"/>
    </source>
</evidence>
<sequence length="586" mass="62982">MTEMRSQRDMRALMRPYWRAAALFSLAVNILFLVSPIYMLQVYDRVLTTGSMPTLILLSGIAVFLLVIYLFAEAGRKRVFSRAAEALGTSLAGPTLRRGLSDPAAGRTQTLSAAAQLNTVQGALQQGLPGTILDLPFSPFFLLVLFIVHPVLGAVGLGGALLLVGLALLNQRMTERPLAEAGQAESAAQTELAQLVRQQGAILGMGMLDRALGRWLAIRAQASDASLEAGLPSTFLGAATRSFRLVLQVAVLGTGAFLAVRGEVSAGAIIAASILFGRAVAPIDQAVNGWKQLSSTIEAWRGLGAWLGEGHAEQTPPTPLPRPEPVLEFEELQVTIPGADKPLLAPIDHSFEAGRIVALLGSSGSGKTSLLQTVAGAWPPLDGAARLGKRDMARWDSSDRGRYIGYLPQHVELLRGSIFENIARFEDTAPERVFAAARLAHCHDLILSFPEGYDTKIGEGGHFLSAGERQAVGLARAFFGNPALIVLDEPTAHLDADLVRGLLTTIAELSRKRPEDRQQTIIMATHDIRLIGAADDVMVIRERTTQVIPRSDYLDRVSELRRGKPSSEGTSTPLTVSLKRREPDNG</sequence>
<feature type="domain" description="ABC transmembrane type-1" evidence="10">
    <location>
        <begin position="20"/>
        <end position="295"/>
    </location>
</feature>
<feature type="transmembrane region" description="Helical" evidence="8">
    <location>
        <begin position="21"/>
        <end position="40"/>
    </location>
</feature>
<evidence type="ECO:0000256" key="5">
    <source>
        <dbReference type="ARBA" id="ARBA00022989"/>
    </source>
</evidence>
<name>A0A7Y3W6A7_9PROT</name>
<dbReference type="PROSITE" id="PS00211">
    <property type="entry name" value="ABC_TRANSPORTER_1"/>
    <property type="match status" value="1"/>
</dbReference>
<dbReference type="GO" id="GO:0140359">
    <property type="term" value="F:ABC-type transporter activity"/>
    <property type="evidence" value="ECO:0007669"/>
    <property type="project" value="InterPro"/>
</dbReference>
<evidence type="ECO:0000313" key="11">
    <source>
        <dbReference type="EMBL" id="NNU17660.1"/>
    </source>
</evidence>